<protein>
    <submittedName>
        <fullName evidence="1">Uncharacterized protein</fullName>
    </submittedName>
</protein>
<organism evidence="1 2">
    <name type="scientific">Spiromyces aspiralis</name>
    <dbReference type="NCBI Taxonomy" id="68401"/>
    <lineage>
        <taxon>Eukaryota</taxon>
        <taxon>Fungi</taxon>
        <taxon>Fungi incertae sedis</taxon>
        <taxon>Zoopagomycota</taxon>
        <taxon>Kickxellomycotina</taxon>
        <taxon>Kickxellomycetes</taxon>
        <taxon>Kickxellales</taxon>
        <taxon>Kickxellaceae</taxon>
        <taxon>Spiromyces</taxon>
    </lineage>
</organism>
<sequence>SNESPPRQAIDTNEAKKDATQECYKRGGERREKIREKSKVTFGNSRRAHKAPLEIGDRTQKRMIAITNQEEQEITNRWAAPYKIAEAHGSGSGSIADL</sequence>
<dbReference type="EMBL" id="JAMZIH010004751">
    <property type="protein sequence ID" value="KAJ1676164.1"/>
    <property type="molecule type" value="Genomic_DNA"/>
</dbReference>
<proteinExistence type="predicted"/>
<feature type="non-terminal residue" evidence="1">
    <location>
        <position position="1"/>
    </location>
</feature>
<reference evidence="1" key="1">
    <citation type="submission" date="2022-06" db="EMBL/GenBank/DDBJ databases">
        <title>Phylogenomic reconstructions and comparative analyses of Kickxellomycotina fungi.</title>
        <authorList>
            <person name="Reynolds N.K."/>
            <person name="Stajich J.E."/>
            <person name="Barry K."/>
            <person name="Grigoriev I.V."/>
            <person name="Crous P."/>
            <person name="Smith M.E."/>
        </authorList>
    </citation>
    <scope>NUCLEOTIDE SEQUENCE</scope>
    <source>
        <strain evidence="1">RSA 2271</strain>
    </source>
</reference>
<keyword evidence="2" id="KW-1185">Reference proteome</keyword>
<name>A0ACC1HQD1_9FUNG</name>
<accession>A0ACC1HQD1</accession>
<dbReference type="Proteomes" id="UP001145114">
    <property type="component" value="Unassembled WGS sequence"/>
</dbReference>
<evidence type="ECO:0000313" key="2">
    <source>
        <dbReference type="Proteomes" id="UP001145114"/>
    </source>
</evidence>
<gene>
    <name evidence="1" type="ORF">EV182_008742</name>
</gene>
<feature type="non-terminal residue" evidence="1">
    <location>
        <position position="98"/>
    </location>
</feature>
<evidence type="ECO:0000313" key="1">
    <source>
        <dbReference type="EMBL" id="KAJ1676164.1"/>
    </source>
</evidence>
<comment type="caution">
    <text evidence="1">The sequence shown here is derived from an EMBL/GenBank/DDBJ whole genome shotgun (WGS) entry which is preliminary data.</text>
</comment>